<dbReference type="GO" id="GO:0005737">
    <property type="term" value="C:cytoplasm"/>
    <property type="evidence" value="ECO:0007669"/>
    <property type="project" value="TreeGrafter"/>
</dbReference>
<dbReference type="STRING" id="1423813.FC26_GL001691"/>
<keyword evidence="6 10" id="KW-0676">Redox-active center</keyword>
<dbReference type="Gene3D" id="3.40.30.10">
    <property type="entry name" value="Glutaredoxin"/>
    <property type="match status" value="1"/>
</dbReference>
<dbReference type="PIRSF" id="PIRSF000077">
    <property type="entry name" value="Thioredoxin"/>
    <property type="match status" value="1"/>
</dbReference>
<keyword evidence="13" id="KW-1185">Reference proteome</keyword>
<evidence type="ECO:0000256" key="4">
    <source>
        <dbReference type="ARBA" id="ARBA00022982"/>
    </source>
</evidence>
<feature type="site" description="Deprotonates C-terminal active site Cys" evidence="9">
    <location>
        <position position="23"/>
    </location>
</feature>
<dbReference type="InterPro" id="IPR013766">
    <property type="entry name" value="Thioredoxin_domain"/>
</dbReference>
<dbReference type="InterPro" id="IPR036249">
    <property type="entry name" value="Thioredoxin-like_sf"/>
</dbReference>
<evidence type="ECO:0000256" key="7">
    <source>
        <dbReference type="NCBIfam" id="TIGR01068"/>
    </source>
</evidence>
<feature type="site" description="Contributes to redox potential value" evidence="9">
    <location>
        <position position="31"/>
    </location>
</feature>
<dbReference type="PANTHER" id="PTHR45663:SF11">
    <property type="entry name" value="GEO12009P1"/>
    <property type="match status" value="1"/>
</dbReference>
<feature type="site" description="Contributes to redox potential value" evidence="9">
    <location>
        <position position="30"/>
    </location>
</feature>
<comment type="similarity">
    <text evidence="1 8">Belongs to the thioredoxin family.</text>
</comment>
<evidence type="ECO:0000256" key="10">
    <source>
        <dbReference type="PIRSR" id="PIRSR000077-4"/>
    </source>
</evidence>
<keyword evidence="5 10" id="KW-1015">Disulfide bond</keyword>
<evidence type="ECO:0000256" key="1">
    <source>
        <dbReference type="ARBA" id="ARBA00008987"/>
    </source>
</evidence>
<dbReference type="PRINTS" id="PR00421">
    <property type="entry name" value="THIOREDOXIN"/>
</dbReference>
<feature type="active site" description="Nucleophile" evidence="9">
    <location>
        <position position="32"/>
    </location>
</feature>
<dbReference type="RefSeq" id="WP_057778918.1">
    <property type="nucleotide sequence ID" value="NZ_AYYY01000025.1"/>
</dbReference>
<dbReference type="InterPro" id="IPR005746">
    <property type="entry name" value="Thioredoxin"/>
</dbReference>
<dbReference type="PATRIC" id="fig|1423813.3.peg.1718"/>
<evidence type="ECO:0000256" key="5">
    <source>
        <dbReference type="ARBA" id="ARBA00023157"/>
    </source>
</evidence>
<dbReference type="PROSITE" id="PS00194">
    <property type="entry name" value="THIOREDOXIN_1"/>
    <property type="match status" value="1"/>
</dbReference>
<dbReference type="CDD" id="cd02947">
    <property type="entry name" value="TRX_family"/>
    <property type="match status" value="1"/>
</dbReference>
<feature type="active site" description="Nucleophile" evidence="9">
    <location>
        <position position="29"/>
    </location>
</feature>
<organism evidence="12 13">
    <name type="scientific">Paucilactobacillus vaccinostercus DSM 20634</name>
    <dbReference type="NCBI Taxonomy" id="1423813"/>
    <lineage>
        <taxon>Bacteria</taxon>
        <taxon>Bacillati</taxon>
        <taxon>Bacillota</taxon>
        <taxon>Bacilli</taxon>
        <taxon>Lactobacillales</taxon>
        <taxon>Lactobacillaceae</taxon>
        <taxon>Paucilactobacillus</taxon>
    </lineage>
</organism>
<dbReference type="SUPFAM" id="SSF52833">
    <property type="entry name" value="Thioredoxin-like"/>
    <property type="match status" value="1"/>
</dbReference>
<dbReference type="PROSITE" id="PS51352">
    <property type="entry name" value="THIOREDOXIN_2"/>
    <property type="match status" value="1"/>
</dbReference>
<protein>
    <recommendedName>
        <fullName evidence="2 7">Thioredoxin</fullName>
    </recommendedName>
</protein>
<dbReference type="OrthoDB" id="9790390at2"/>
<evidence type="ECO:0000313" key="13">
    <source>
        <dbReference type="Proteomes" id="UP000051733"/>
    </source>
</evidence>
<feature type="domain" description="Thioredoxin" evidence="11">
    <location>
        <begin position="1"/>
        <end position="105"/>
    </location>
</feature>
<gene>
    <name evidence="12" type="ORF">FC26_GL001691</name>
</gene>
<evidence type="ECO:0000256" key="8">
    <source>
        <dbReference type="PIRNR" id="PIRNR000077"/>
    </source>
</evidence>
<keyword evidence="4" id="KW-0249">Electron transport</keyword>
<evidence type="ECO:0000256" key="9">
    <source>
        <dbReference type="PIRSR" id="PIRSR000077-1"/>
    </source>
</evidence>
<dbReference type="InterPro" id="IPR017937">
    <property type="entry name" value="Thioredoxin_CS"/>
</dbReference>
<comment type="caution">
    <text evidence="12">The sequence shown here is derived from an EMBL/GenBank/DDBJ whole genome shotgun (WGS) entry which is preliminary data.</text>
</comment>
<dbReference type="PANTHER" id="PTHR45663">
    <property type="entry name" value="GEO12009P1"/>
    <property type="match status" value="1"/>
</dbReference>
<dbReference type="Pfam" id="PF00085">
    <property type="entry name" value="Thioredoxin"/>
    <property type="match status" value="1"/>
</dbReference>
<dbReference type="AlphaFoldDB" id="A0A0R2A2N0"/>
<dbReference type="EMBL" id="AYYY01000025">
    <property type="protein sequence ID" value="KRM61614.1"/>
    <property type="molecule type" value="Genomic_DNA"/>
</dbReference>
<feature type="disulfide bond" description="Redox-active" evidence="10">
    <location>
        <begin position="29"/>
        <end position="32"/>
    </location>
</feature>
<dbReference type="GO" id="GO:0015035">
    <property type="term" value="F:protein-disulfide reductase activity"/>
    <property type="evidence" value="ECO:0007669"/>
    <property type="project" value="UniProtKB-UniRule"/>
</dbReference>
<evidence type="ECO:0000256" key="2">
    <source>
        <dbReference type="ARBA" id="ARBA00020570"/>
    </source>
</evidence>
<reference evidence="12 13" key="1">
    <citation type="journal article" date="2015" name="Genome Announc.">
        <title>Expanding the biotechnology potential of lactobacilli through comparative genomics of 213 strains and associated genera.</title>
        <authorList>
            <person name="Sun Z."/>
            <person name="Harris H.M."/>
            <person name="McCann A."/>
            <person name="Guo C."/>
            <person name="Argimon S."/>
            <person name="Zhang W."/>
            <person name="Yang X."/>
            <person name="Jeffery I.B."/>
            <person name="Cooney J.C."/>
            <person name="Kagawa T.F."/>
            <person name="Liu W."/>
            <person name="Song Y."/>
            <person name="Salvetti E."/>
            <person name="Wrobel A."/>
            <person name="Rasinkangas P."/>
            <person name="Parkhill J."/>
            <person name="Rea M.C."/>
            <person name="O'Sullivan O."/>
            <person name="Ritari J."/>
            <person name="Douillard F.P."/>
            <person name="Paul Ross R."/>
            <person name="Yang R."/>
            <person name="Briner A.E."/>
            <person name="Felis G.E."/>
            <person name="de Vos W.M."/>
            <person name="Barrangou R."/>
            <person name="Klaenhammer T.R."/>
            <person name="Caufield P.W."/>
            <person name="Cui Y."/>
            <person name="Zhang H."/>
            <person name="O'Toole P.W."/>
        </authorList>
    </citation>
    <scope>NUCLEOTIDE SEQUENCE [LARGE SCALE GENOMIC DNA]</scope>
    <source>
        <strain evidence="12 13">DSM 20634</strain>
    </source>
</reference>
<evidence type="ECO:0000313" key="12">
    <source>
        <dbReference type="EMBL" id="KRM61614.1"/>
    </source>
</evidence>
<proteinExistence type="inferred from homology"/>
<dbReference type="FunFam" id="3.40.30.10:FF:000001">
    <property type="entry name" value="Thioredoxin"/>
    <property type="match status" value="1"/>
</dbReference>
<name>A0A0R2A2N0_9LACO</name>
<accession>A0A0R2A2N0</accession>
<dbReference type="NCBIfam" id="TIGR01068">
    <property type="entry name" value="thioredoxin"/>
    <property type="match status" value="1"/>
</dbReference>
<dbReference type="Proteomes" id="UP000051733">
    <property type="component" value="Unassembled WGS sequence"/>
</dbReference>
<evidence type="ECO:0000259" key="11">
    <source>
        <dbReference type="PROSITE" id="PS51352"/>
    </source>
</evidence>
<evidence type="ECO:0000256" key="3">
    <source>
        <dbReference type="ARBA" id="ARBA00022448"/>
    </source>
</evidence>
<evidence type="ECO:0000256" key="6">
    <source>
        <dbReference type="ARBA" id="ARBA00023284"/>
    </source>
</evidence>
<sequence length="108" mass="12426">MAVTATATNFDEQVAQDKLTIVDFWAPWCAPCKMMEPVIDQLDEQFRDRVTFVRFNVDDSQEIAARYHVLSVPSLVVFNDGVAKEKLTGLFSRDKLARYVEQKIKQLQ</sequence>
<keyword evidence="3" id="KW-0813">Transport</keyword>